<comment type="caution">
    <text evidence="1">The sequence shown here is derived from an EMBL/GenBank/DDBJ whole genome shotgun (WGS) entry which is preliminary data.</text>
</comment>
<keyword evidence="2" id="KW-1185">Reference proteome</keyword>
<proteinExistence type="predicted"/>
<name>A0ABV4X749_9CYAN</name>
<organism evidence="1 2">
    <name type="scientific">Floridaenema aerugineum BLCC-F46</name>
    <dbReference type="NCBI Taxonomy" id="3153654"/>
    <lineage>
        <taxon>Bacteria</taxon>
        <taxon>Bacillati</taxon>
        <taxon>Cyanobacteriota</taxon>
        <taxon>Cyanophyceae</taxon>
        <taxon>Oscillatoriophycideae</taxon>
        <taxon>Aerosakkonematales</taxon>
        <taxon>Aerosakkonemataceae</taxon>
        <taxon>Floridanema</taxon>
        <taxon>Floridanema aerugineum</taxon>
    </lineage>
</organism>
<dbReference type="EMBL" id="JBHFNQ010000129">
    <property type="protein sequence ID" value="MFB2878564.1"/>
    <property type="molecule type" value="Genomic_DNA"/>
</dbReference>
<reference evidence="1 2" key="1">
    <citation type="submission" date="2024-09" db="EMBL/GenBank/DDBJ databases">
        <title>Floridaenema gen nov. (Aerosakkonemataceae, Aerosakkonematales ord. nov., Cyanobacteria) from benthic tropical and subtropical fresh waters, with the description of four new species.</title>
        <authorList>
            <person name="Moretto J.A."/>
            <person name="Berthold D.E."/>
            <person name="Lefler F.W."/>
            <person name="Huang I.-S."/>
            <person name="Laughinghouse H. IV."/>
        </authorList>
    </citation>
    <scope>NUCLEOTIDE SEQUENCE [LARGE SCALE GENOMIC DNA]</scope>
    <source>
        <strain evidence="1 2">BLCC-F46</strain>
    </source>
</reference>
<dbReference type="Proteomes" id="UP001576774">
    <property type="component" value="Unassembled WGS sequence"/>
</dbReference>
<accession>A0ABV4X749</accession>
<gene>
    <name evidence="1" type="ORF">ACE1CC_17075</name>
</gene>
<dbReference type="RefSeq" id="WP_413271634.1">
    <property type="nucleotide sequence ID" value="NZ_JBHFNQ010000129.1"/>
</dbReference>
<protein>
    <submittedName>
        <fullName evidence="1">Uncharacterized protein</fullName>
    </submittedName>
</protein>
<evidence type="ECO:0000313" key="2">
    <source>
        <dbReference type="Proteomes" id="UP001576774"/>
    </source>
</evidence>
<evidence type="ECO:0000313" key="1">
    <source>
        <dbReference type="EMBL" id="MFB2878564.1"/>
    </source>
</evidence>
<sequence>MGILTACNAPPVPAGLATIFVGSIPVVLRVHNAKVKETENAEYTAQVAERLKALEAAIKQ</sequence>